<evidence type="ECO:0000313" key="8">
    <source>
        <dbReference type="Proteomes" id="UP001375240"/>
    </source>
</evidence>
<evidence type="ECO:0000313" key="7">
    <source>
        <dbReference type="EMBL" id="KAK6359624.1"/>
    </source>
</evidence>
<keyword evidence="8" id="KW-1185">Reference proteome</keyword>
<evidence type="ECO:0000256" key="3">
    <source>
        <dbReference type="ARBA" id="ARBA00044493"/>
    </source>
</evidence>
<dbReference type="AlphaFoldDB" id="A0AAV9VF10"/>
<comment type="function">
    <text evidence="3">Regulates mitochondrial small subunit maturation by controlling 15S rRNA 5'-end processing. Localizes to the 5' precursor of the 15S rRNA in a position that is subsequently occupied by mS47 in the mature yeast mtSSU. Uses structure and sequence-specific RNA recognition, binding to a single-stranded region of the precursor and specifically recognizing bases -6 to -1. The exchange of Ccm1 for mS47 is coupled to the irreversible removal of precursor rRNA that is accompanied by conformational changes of the mitoribosomal proteins uS5m and mS26. These conformational changes signal completion of 5'-end rRNA processing through protection of the mature 5'-end of the 15S rRNA and stabilization of mS47. The removal of the 5' precursor together with the dissociation of Ccm1 may be catalyzed by the 5'-3' exoribonuclease Pet127. Involved in the specific removal of group I introns in mitochondrial encoded transcripts.</text>
</comment>
<dbReference type="PANTHER" id="PTHR47447:SF17">
    <property type="entry name" value="OS12G0638900 PROTEIN"/>
    <property type="match status" value="1"/>
</dbReference>
<evidence type="ECO:0000256" key="5">
    <source>
        <dbReference type="PROSITE-ProRule" id="PRU00708"/>
    </source>
</evidence>
<feature type="region of interest" description="Disordered" evidence="6">
    <location>
        <begin position="215"/>
        <end position="259"/>
    </location>
</feature>
<accession>A0AAV9VF10</accession>
<comment type="caution">
    <text evidence="7">The sequence shown here is derived from an EMBL/GenBank/DDBJ whole genome shotgun (WGS) entry which is preliminary data.</text>
</comment>
<comment type="similarity">
    <text evidence="1">Belongs to the CCM1 family.</text>
</comment>
<feature type="region of interest" description="Disordered" evidence="6">
    <location>
        <begin position="39"/>
        <end position="59"/>
    </location>
</feature>
<dbReference type="EMBL" id="JAVHNQ010000001">
    <property type="protein sequence ID" value="KAK6359624.1"/>
    <property type="molecule type" value="Genomic_DNA"/>
</dbReference>
<dbReference type="PANTHER" id="PTHR47447">
    <property type="entry name" value="OS03G0856100 PROTEIN"/>
    <property type="match status" value="1"/>
</dbReference>
<feature type="compositionally biased region" description="Polar residues" evidence="6">
    <location>
        <begin position="39"/>
        <end position="56"/>
    </location>
</feature>
<protein>
    <recommendedName>
        <fullName evidence="9">Pentatricopeptide repeat-containing protein</fullName>
    </recommendedName>
</protein>
<gene>
    <name evidence="7" type="ORF">TWF696_000770</name>
</gene>
<evidence type="ECO:0000256" key="4">
    <source>
        <dbReference type="ARBA" id="ARBA00044511"/>
    </source>
</evidence>
<reference evidence="7 8" key="1">
    <citation type="submission" date="2019-10" db="EMBL/GenBank/DDBJ databases">
        <authorList>
            <person name="Palmer J.M."/>
        </authorList>
    </citation>
    <scope>NUCLEOTIDE SEQUENCE [LARGE SCALE GENOMIC DNA]</scope>
    <source>
        <strain evidence="7 8">TWF696</strain>
    </source>
</reference>
<evidence type="ECO:0000256" key="2">
    <source>
        <dbReference type="ARBA" id="ARBA00022737"/>
    </source>
</evidence>
<evidence type="ECO:0008006" key="9">
    <source>
        <dbReference type="Google" id="ProtNLM"/>
    </source>
</evidence>
<evidence type="ECO:0000256" key="6">
    <source>
        <dbReference type="SAM" id="MobiDB-lite"/>
    </source>
</evidence>
<dbReference type="Proteomes" id="UP001375240">
    <property type="component" value="Unassembled WGS sequence"/>
</dbReference>
<dbReference type="Gene3D" id="1.25.40.10">
    <property type="entry name" value="Tetratricopeptide repeat domain"/>
    <property type="match status" value="1"/>
</dbReference>
<dbReference type="PROSITE" id="PS51375">
    <property type="entry name" value="PPR"/>
    <property type="match status" value="1"/>
</dbReference>
<comment type="subunit">
    <text evidence="4">Binds to mitochondrial small subunit 15S rRNA.</text>
</comment>
<keyword evidence="2" id="KW-0677">Repeat</keyword>
<sequence length="1000" mass="112466">MLGRHHAILRKRLVVGGPVSWWPRPGAIRYLPDRRTLSTVEPSSSEATENATNTELPPTVEGAAQNTAQSAVEAEQGTTVEPQEVEQPTFRIRADLVGRGFETDGYRYRQRKNKLDEWKIRKIESGVAVEAGTITTTLPNESSQEAAAAADGDATSEKPLVDRLGKKSAGYKIMHIRPPNSIDEDAHPETPKPSMTNTVPAKPTKATFRLFRPPSARKAAKGPAVTHRPLHSPDKTEPDEPSELGGAANQHYGFDPTTGKFVRRQGAQEAEGLKELVGAYWSSKTPVRRWQPDDIDHRGNMGQELLERTDRATPPIDQALRQKLLARFQGVPREEPTEEIDVQQIATAFTELRIPNQLSSVTMDTRPFSHKFPDSIDEKVRRAEQYGLSVKLDLPDTLITSLTSDEWVVLLRRMQSNSIVENADKIIKTIESKQLRVTRDLGEALVVPLAYAGSVNQVRRVMKVCHQAGITLNSSHLLRAYRAACRRDPTLVGDLDSVITEVAKTGFDELAYGHLMQIYADSGRIDLVVALFNNYENFVINKPLRSPSIHNSLLFAFKSSAMAEEAEYVYLAMKHGLDGAPKPNHETYGFLAQIYERRPDYYGKLLLLVREYLETGMEFSDELFGALMKACASAGRIDATLAVFDKMMSKPELRPTRDLIRDYFAAMLQAKVDPSDENAISIGLPVYDRLPVDIMEQLELDQGMSTIRDGEGPDSVPAEIKSEEDTTAVPKAAQLDPQHEKYQIPMPPVPPTTAGELLAIVDLQYQHLRKYQPRIITMHTQRLFLRLLVVHGFYETFKKAYRYLALATGFRGKKSLFPAYQQKTKITFADFAKGAELDTAIKPDERFEFDYLQHPLSPLEIFPALRSAFETKDLEFARIAIGDYDRLARDFPEALAVRPKVRQVWGLMAEAMMINTLAHCDDIQGAYQRFEKTIEATTWDIDSPRLFAKRVGVFTGVLVRYGLDEMAARVFRMLQATEWEVEATFKKNARARERLRIGIV</sequence>
<dbReference type="InterPro" id="IPR011990">
    <property type="entry name" value="TPR-like_helical_dom_sf"/>
</dbReference>
<feature type="repeat" description="PPR" evidence="5">
    <location>
        <begin position="620"/>
        <end position="655"/>
    </location>
</feature>
<name>A0AAV9VF10_9PEZI</name>
<evidence type="ECO:0000256" key="1">
    <source>
        <dbReference type="ARBA" id="ARBA00006192"/>
    </source>
</evidence>
<organism evidence="7 8">
    <name type="scientific">Orbilia brochopaga</name>
    <dbReference type="NCBI Taxonomy" id="3140254"/>
    <lineage>
        <taxon>Eukaryota</taxon>
        <taxon>Fungi</taxon>
        <taxon>Dikarya</taxon>
        <taxon>Ascomycota</taxon>
        <taxon>Pezizomycotina</taxon>
        <taxon>Orbiliomycetes</taxon>
        <taxon>Orbiliales</taxon>
        <taxon>Orbiliaceae</taxon>
        <taxon>Orbilia</taxon>
    </lineage>
</organism>
<feature type="region of interest" description="Disordered" evidence="6">
    <location>
        <begin position="178"/>
        <end position="200"/>
    </location>
</feature>
<proteinExistence type="inferred from homology"/>
<dbReference type="InterPro" id="IPR002885">
    <property type="entry name" value="PPR_rpt"/>
</dbReference>
<dbReference type="NCBIfam" id="TIGR00756">
    <property type="entry name" value="PPR"/>
    <property type="match status" value="1"/>
</dbReference>